<dbReference type="OrthoDB" id="5431883at2"/>
<dbReference type="AlphaFoldDB" id="M1WMJ0"/>
<reference evidence="1 2" key="1">
    <citation type="journal article" date="2013" name="PLoS ONE">
        <title>The first genomic and proteomic characterization of a deep-sea sulfate reducer: insights into the piezophilic lifestyle of Desulfovibrio piezophilus.</title>
        <authorList>
            <person name="Pradel N."/>
            <person name="Ji B."/>
            <person name="Gimenez G."/>
            <person name="Talla E."/>
            <person name="Lenoble P."/>
            <person name="Garel M."/>
            <person name="Tamburini C."/>
            <person name="Fourquet P."/>
            <person name="Lebrun R."/>
            <person name="Bertin P."/>
            <person name="Denis Y."/>
            <person name="Pophillat M."/>
            <person name="Barbe V."/>
            <person name="Ollivier B."/>
            <person name="Dolla A."/>
        </authorList>
    </citation>
    <scope>NUCLEOTIDE SEQUENCE [LARGE SCALE GENOMIC DNA]</scope>
    <source>
        <strain evidence="2">DSM 10523 / SB164P1</strain>
    </source>
</reference>
<dbReference type="PATRIC" id="fig|879567.3.peg.2626"/>
<proteinExistence type="predicted"/>
<sequence>MDFIQLYRGLFRRFRSFVLGRDVEIVGHCLFCGKCCHDILLKDGHWLKKMRDFEKLCAREPEHKRFIPTGRGDLGHLVFRCSMQGDDGLCVCYENRLPLCRNYPSESIYYKGGWIRPDCGFRFKSTTFRDILMRRRQLRMPKFSDVLKQEIKQADK</sequence>
<dbReference type="KEGG" id="dpi:BN4_12455"/>
<dbReference type="STRING" id="1322246.BN4_12455"/>
<gene>
    <name evidence="1" type="ordered locus">BN4_12455</name>
</gene>
<dbReference type="HOGENOM" id="CLU_140901_0_0_7"/>
<dbReference type="Proteomes" id="UP000011724">
    <property type="component" value="Chromosome"/>
</dbReference>
<evidence type="ECO:0008006" key="3">
    <source>
        <dbReference type="Google" id="ProtNLM"/>
    </source>
</evidence>
<dbReference type="EMBL" id="FO203427">
    <property type="protein sequence ID" value="CCH49690.1"/>
    <property type="molecule type" value="Genomic_DNA"/>
</dbReference>
<accession>M1WMJ0</accession>
<dbReference type="RefSeq" id="WP_015415733.1">
    <property type="nucleotide sequence ID" value="NC_020409.1"/>
</dbReference>
<name>M1WMJ0_PSEP2</name>
<keyword evidence="2" id="KW-1185">Reference proteome</keyword>
<dbReference type="eggNOG" id="COG0727">
    <property type="taxonomic scope" value="Bacteria"/>
</dbReference>
<reference evidence="2" key="2">
    <citation type="journal article" date="2013" name="Stand. Genomic Sci.">
        <title>Complete genome sequence of Desulfocapsa sulfexigens, a marine deltaproteobacterium specialized in disproportionating inorganic sulfur compounds.</title>
        <authorList>
            <person name="Finster K.W."/>
            <person name="Kjeldsen K.U."/>
            <person name="Kube M."/>
            <person name="Reinhardt R."/>
            <person name="Mussmann M."/>
            <person name="Amann R."/>
            <person name="Schreiber L."/>
        </authorList>
    </citation>
    <scope>NUCLEOTIDE SEQUENCE [LARGE SCALE GENOMIC DNA]</scope>
    <source>
        <strain evidence="2">DSM 10523 / SB164P1</strain>
    </source>
</reference>
<evidence type="ECO:0000313" key="2">
    <source>
        <dbReference type="Proteomes" id="UP000011724"/>
    </source>
</evidence>
<organism evidence="1 2">
    <name type="scientific">Pseudodesulfovibrio piezophilus (strain DSM 21447 / JCM 15486 / C1TLV30)</name>
    <name type="common">Desulfovibrio piezophilus</name>
    <dbReference type="NCBI Taxonomy" id="1322246"/>
    <lineage>
        <taxon>Bacteria</taxon>
        <taxon>Pseudomonadati</taxon>
        <taxon>Thermodesulfobacteriota</taxon>
        <taxon>Desulfovibrionia</taxon>
        <taxon>Desulfovibrionales</taxon>
        <taxon>Desulfovibrionaceae</taxon>
    </lineage>
</organism>
<protein>
    <recommendedName>
        <fullName evidence="3">YkgJ family cysteine cluster protein</fullName>
    </recommendedName>
</protein>
<evidence type="ECO:0000313" key="1">
    <source>
        <dbReference type="EMBL" id="CCH49690.1"/>
    </source>
</evidence>
<dbReference type="BioCyc" id="DPIE1322246:BN4_RS12315-MONOMER"/>